<dbReference type="InterPro" id="IPR058257">
    <property type="entry name" value="CorA-like_dom"/>
</dbReference>
<reference evidence="7" key="1">
    <citation type="submission" date="2023-03" db="EMBL/GenBank/DDBJ databases">
        <title>Complete genome of Cladonia borealis.</title>
        <authorList>
            <person name="Park H."/>
        </authorList>
    </citation>
    <scope>NUCLEOTIDE SEQUENCE</scope>
    <source>
        <strain evidence="7">ANT050790</strain>
    </source>
</reference>
<keyword evidence="3 5" id="KW-1133">Transmembrane helix</keyword>
<dbReference type="AlphaFoldDB" id="A0AA39QZ40"/>
<dbReference type="GO" id="GO:0016020">
    <property type="term" value="C:membrane"/>
    <property type="evidence" value="ECO:0007669"/>
    <property type="project" value="UniProtKB-SubCell"/>
</dbReference>
<dbReference type="SUPFAM" id="SSF144083">
    <property type="entry name" value="Magnesium transport protein CorA, transmembrane region"/>
    <property type="match status" value="1"/>
</dbReference>
<evidence type="ECO:0000256" key="4">
    <source>
        <dbReference type="ARBA" id="ARBA00023136"/>
    </source>
</evidence>
<dbReference type="EMBL" id="JAFEKC020000014">
    <property type="protein sequence ID" value="KAK0510939.1"/>
    <property type="molecule type" value="Genomic_DNA"/>
</dbReference>
<keyword evidence="8" id="KW-1185">Reference proteome</keyword>
<evidence type="ECO:0000256" key="1">
    <source>
        <dbReference type="ARBA" id="ARBA00004141"/>
    </source>
</evidence>
<evidence type="ECO:0000313" key="7">
    <source>
        <dbReference type="EMBL" id="KAK0510939.1"/>
    </source>
</evidence>
<organism evidence="7 8">
    <name type="scientific">Cladonia borealis</name>
    <dbReference type="NCBI Taxonomy" id="184061"/>
    <lineage>
        <taxon>Eukaryota</taxon>
        <taxon>Fungi</taxon>
        <taxon>Dikarya</taxon>
        <taxon>Ascomycota</taxon>
        <taxon>Pezizomycotina</taxon>
        <taxon>Lecanoromycetes</taxon>
        <taxon>OSLEUM clade</taxon>
        <taxon>Lecanoromycetidae</taxon>
        <taxon>Lecanorales</taxon>
        <taxon>Lecanorineae</taxon>
        <taxon>Cladoniaceae</taxon>
        <taxon>Cladonia</taxon>
    </lineage>
</organism>
<feature type="transmembrane region" description="Helical" evidence="5">
    <location>
        <begin position="272"/>
        <end position="292"/>
    </location>
</feature>
<evidence type="ECO:0000259" key="6">
    <source>
        <dbReference type="Pfam" id="PF26616"/>
    </source>
</evidence>
<proteinExistence type="predicted"/>
<dbReference type="Proteomes" id="UP001166286">
    <property type="component" value="Unassembled WGS sequence"/>
</dbReference>
<comment type="caution">
    <text evidence="7">The sequence shown here is derived from an EMBL/GenBank/DDBJ whole genome shotgun (WGS) entry which is preliminary data.</text>
</comment>
<feature type="transmembrane region" description="Helical" evidence="5">
    <location>
        <begin position="236"/>
        <end position="260"/>
    </location>
</feature>
<feature type="domain" description="CorA-like transporter" evidence="6">
    <location>
        <begin position="16"/>
        <end position="68"/>
    </location>
</feature>
<evidence type="ECO:0000313" key="8">
    <source>
        <dbReference type="Proteomes" id="UP001166286"/>
    </source>
</evidence>
<evidence type="ECO:0000256" key="5">
    <source>
        <dbReference type="SAM" id="Phobius"/>
    </source>
</evidence>
<dbReference type="Pfam" id="PF26616">
    <property type="entry name" value="CorA-like"/>
    <property type="match status" value="1"/>
</dbReference>
<accession>A0AA39QZ40</accession>
<protein>
    <recommendedName>
        <fullName evidence="6">CorA-like transporter domain-containing protein</fullName>
    </recommendedName>
</protein>
<dbReference type="Gene3D" id="1.20.58.340">
    <property type="entry name" value="Magnesium transport protein CorA, transmembrane region"/>
    <property type="match status" value="1"/>
</dbReference>
<evidence type="ECO:0000256" key="2">
    <source>
        <dbReference type="ARBA" id="ARBA00022692"/>
    </source>
</evidence>
<keyword evidence="2 5" id="KW-0812">Transmembrane</keyword>
<evidence type="ECO:0000256" key="3">
    <source>
        <dbReference type="ARBA" id="ARBA00022989"/>
    </source>
</evidence>
<comment type="subcellular location">
    <subcellularLocation>
        <location evidence="1">Membrane</location>
        <topology evidence="1">Multi-pass membrane protein</topology>
    </subcellularLocation>
</comment>
<dbReference type="InterPro" id="IPR045863">
    <property type="entry name" value="CorA_TM1_TM2"/>
</dbReference>
<sequence>MTFVVKFPENNGRTDGADPWSIRQTGIYQSFDVTTKTSVWILINPRQNSAADKRLKDLLSSEEKLSATEGQLPLVGLMVLSTYFGNWRTYMAFYEKEELRMSGKVISTIIDEELNLNHSMLLQLRRLEARLLLLPPIFQSLIQLIQTLQTMNDAFLADGAVSSETHKATQETLQNYSRAAVAYQQNATFILQKIRATAQMLSDTLKMKHQQTAEKISKNTLELNNKVVQDSGTIRVITVVTLLFLPGQFIATLFGMQFFSTDPTGSLTVSRASLWMFFAIAVPFTAATFAYWKWTDRKQKMKARVDEMEMKC</sequence>
<keyword evidence="4 5" id="KW-0472">Membrane</keyword>
<gene>
    <name evidence="7" type="ORF">JMJ35_006491</name>
</gene>
<name>A0AA39QZ40_9LECA</name>